<organism evidence="2 3">
    <name type="scientific">Hyalella azteca</name>
    <name type="common">Amphipod</name>
    <dbReference type="NCBI Taxonomy" id="294128"/>
    <lineage>
        <taxon>Eukaryota</taxon>
        <taxon>Metazoa</taxon>
        <taxon>Ecdysozoa</taxon>
        <taxon>Arthropoda</taxon>
        <taxon>Crustacea</taxon>
        <taxon>Multicrustacea</taxon>
        <taxon>Malacostraca</taxon>
        <taxon>Eumalacostraca</taxon>
        <taxon>Peracarida</taxon>
        <taxon>Amphipoda</taxon>
        <taxon>Senticaudata</taxon>
        <taxon>Talitrida</taxon>
        <taxon>Talitroidea</taxon>
        <taxon>Hyalellidae</taxon>
        <taxon>Hyalella</taxon>
    </lineage>
</organism>
<proteinExistence type="predicted"/>
<evidence type="ECO:0000256" key="1">
    <source>
        <dbReference type="SAM" id="Coils"/>
    </source>
</evidence>
<keyword evidence="1" id="KW-0175">Coiled coil</keyword>
<dbReference type="GeneID" id="125178184"/>
<sequence>MNLKMDSDDIFGLLNEEINALGSDEIPSSQPVTHKVTHNNKDLANQVSAIAHEIQPQYRLMSTYTKWSQSTKAALSERRPIPQLAIRKEPPLLPTRFSPYSQTFVNEWQKAIRNTEMKLTQLWNEEMDLQLNSARVEWRKLKDEAVRKLNGSEEALKLLDKKLKQSSLSYPKAYHQNKRRRSD</sequence>
<gene>
    <name evidence="3" type="primary">LOC125178184</name>
</gene>
<keyword evidence="2" id="KW-1185">Reference proteome</keyword>
<accession>A0A979FKN7</accession>
<dbReference type="RefSeq" id="XP_047737297.1">
    <property type="nucleotide sequence ID" value="XM_047881341.1"/>
</dbReference>
<evidence type="ECO:0000313" key="3">
    <source>
        <dbReference type="RefSeq" id="XP_047737297.1"/>
    </source>
</evidence>
<feature type="coiled-coil region" evidence="1">
    <location>
        <begin position="124"/>
        <end position="162"/>
    </location>
</feature>
<reference evidence="3" key="1">
    <citation type="submission" date="2025-08" db="UniProtKB">
        <authorList>
            <consortium name="RefSeq"/>
        </authorList>
    </citation>
    <scope>IDENTIFICATION</scope>
</reference>
<dbReference type="KEGG" id="hazt:125178184"/>
<dbReference type="AlphaFoldDB" id="A0A979FKN7"/>
<name>A0A979FKN7_HYAAZ</name>
<protein>
    <submittedName>
        <fullName evidence="3">Uncharacterized protein LOC125178184</fullName>
    </submittedName>
</protein>
<dbReference type="Proteomes" id="UP000694843">
    <property type="component" value="Unplaced"/>
</dbReference>
<evidence type="ECO:0000313" key="2">
    <source>
        <dbReference type="Proteomes" id="UP000694843"/>
    </source>
</evidence>